<proteinExistence type="predicted"/>
<dbReference type="InterPro" id="IPR036187">
    <property type="entry name" value="DNA_mismatch_repair_MutS_sf"/>
</dbReference>
<name>A0ABS5KCJ4_9BACT</name>
<evidence type="ECO:0000256" key="2">
    <source>
        <dbReference type="ARBA" id="ARBA00022840"/>
    </source>
</evidence>
<accession>A0ABS5KCJ4</accession>
<comment type="caution">
    <text evidence="5">The sequence shown here is derived from an EMBL/GenBank/DDBJ whole genome shotgun (WGS) entry which is preliminary data.</text>
</comment>
<dbReference type="Pfam" id="PF00488">
    <property type="entry name" value="MutS_V"/>
    <property type="match status" value="1"/>
</dbReference>
<reference evidence="5 6" key="1">
    <citation type="journal article" date="2014" name="Int. J. Syst. Evol. Microbiol.">
        <title>Carboxylicivirga gen. nov. in the family Marinilabiliaceae with two novel species, Carboxylicivirga mesophila sp. nov. and Carboxylicivirga taeanensis sp. nov., and reclassification of Cytophaga fermentans as Saccharicrinis fermentans gen. nov., comb. nov.</title>
        <authorList>
            <person name="Yang S.H."/>
            <person name="Seo H.S."/>
            <person name="Woo J.H."/>
            <person name="Oh H.M."/>
            <person name="Jang H."/>
            <person name="Lee J.H."/>
            <person name="Kim S.J."/>
            <person name="Kwon K.K."/>
        </authorList>
    </citation>
    <scope>NUCLEOTIDE SEQUENCE [LARGE SCALE GENOMIC DNA]</scope>
    <source>
        <strain evidence="5 6">JCM 18290</strain>
    </source>
</reference>
<dbReference type="RefSeq" id="WP_212229570.1">
    <property type="nucleotide sequence ID" value="NZ_JAGUCN010000018.1"/>
</dbReference>
<dbReference type="InterPro" id="IPR027417">
    <property type="entry name" value="P-loop_NTPase"/>
</dbReference>
<gene>
    <name evidence="5" type="ORF">KEM09_15220</name>
</gene>
<dbReference type="InterPro" id="IPR000432">
    <property type="entry name" value="DNA_mismatch_repair_MutS_C"/>
</dbReference>
<sequence length="525" mass="60474">MCISKVIVFTAFDSFYEKYRPLTPYGKAHKEALHFYTESRELDAIHLITDALIAYLNEQDHQALKVENHLSRIDRLNTLDKNEYDAVDIQLIKKFLLQLRAIDNELNDTTKQLLNFEYELNELLEKLMPDNDQSESFYLSSAFDDALKTVRDTIRLRDDELAAIRIDKCCEIKEKYLIDMDGREFVLIDKQRAELLEVSDLNCEFYDSNLIKVKPYFGKSYLEALQVKENLLTKESELEKKVLIDLSEAIKQNKEKLKRAIDTVCLLDISLARARFSLQLKLNKPDYNAKLIEVCEGVFYPLWEKHQRKQLEYTPLNADFDSNAILLSGSNMGGKTVLFKTLAFLQLLTQLGFRVPARRFSTRLFDSIHVLGNGQSGNVEGLSSFGQEIHQLTEAIEASDERLIFVDELARTTNAKEAKAILFAVLKFVTQHVNITGFFSTHFINMPAIKLVAKYRMKGLNRQAYEQHCHKQPDDINEKIRLINAFMQYEVVTDDGQQSKDALSIAGMLGLPTEIINYANDYLDQ</sequence>
<organism evidence="5 6">
    <name type="scientific">Carboxylicivirga mesophila</name>
    <dbReference type="NCBI Taxonomy" id="1166478"/>
    <lineage>
        <taxon>Bacteria</taxon>
        <taxon>Pseudomonadati</taxon>
        <taxon>Bacteroidota</taxon>
        <taxon>Bacteroidia</taxon>
        <taxon>Marinilabiliales</taxon>
        <taxon>Marinilabiliaceae</taxon>
        <taxon>Carboxylicivirga</taxon>
    </lineage>
</organism>
<evidence type="ECO:0000313" key="6">
    <source>
        <dbReference type="Proteomes" id="UP000721861"/>
    </source>
</evidence>
<evidence type="ECO:0000256" key="1">
    <source>
        <dbReference type="ARBA" id="ARBA00022741"/>
    </source>
</evidence>
<keyword evidence="3" id="KW-0238">DNA-binding</keyword>
<dbReference type="EMBL" id="JAGUCN010000018">
    <property type="protein sequence ID" value="MBS2212769.1"/>
    <property type="molecule type" value="Genomic_DNA"/>
</dbReference>
<dbReference type="InterPro" id="IPR045076">
    <property type="entry name" value="MutS"/>
</dbReference>
<dbReference type="SUPFAM" id="SSF48334">
    <property type="entry name" value="DNA repair protein MutS, domain III"/>
    <property type="match status" value="1"/>
</dbReference>
<feature type="domain" description="DNA mismatch repair proteins mutS family" evidence="4">
    <location>
        <begin position="322"/>
        <end position="524"/>
    </location>
</feature>
<dbReference type="PANTHER" id="PTHR11361">
    <property type="entry name" value="DNA MISMATCH REPAIR PROTEIN MUTS FAMILY MEMBER"/>
    <property type="match status" value="1"/>
</dbReference>
<dbReference type="PANTHER" id="PTHR11361:SF34">
    <property type="entry name" value="DNA MISMATCH REPAIR PROTEIN MSH1, MITOCHONDRIAL"/>
    <property type="match status" value="1"/>
</dbReference>
<evidence type="ECO:0000313" key="5">
    <source>
        <dbReference type="EMBL" id="MBS2212769.1"/>
    </source>
</evidence>
<evidence type="ECO:0000256" key="3">
    <source>
        <dbReference type="ARBA" id="ARBA00023125"/>
    </source>
</evidence>
<dbReference type="SUPFAM" id="SSF52540">
    <property type="entry name" value="P-loop containing nucleoside triphosphate hydrolases"/>
    <property type="match status" value="1"/>
</dbReference>
<keyword evidence="6" id="KW-1185">Reference proteome</keyword>
<dbReference type="Gene3D" id="3.40.50.300">
    <property type="entry name" value="P-loop containing nucleotide triphosphate hydrolases"/>
    <property type="match status" value="1"/>
</dbReference>
<dbReference type="Proteomes" id="UP000721861">
    <property type="component" value="Unassembled WGS sequence"/>
</dbReference>
<keyword evidence="2" id="KW-0067">ATP-binding</keyword>
<keyword evidence="1" id="KW-0547">Nucleotide-binding</keyword>
<evidence type="ECO:0000259" key="4">
    <source>
        <dbReference type="SMART" id="SM00534"/>
    </source>
</evidence>
<dbReference type="SMART" id="SM00534">
    <property type="entry name" value="MUTSac"/>
    <property type="match status" value="1"/>
</dbReference>
<protein>
    <recommendedName>
        <fullName evidence="4">DNA mismatch repair proteins mutS family domain-containing protein</fullName>
    </recommendedName>
</protein>